<dbReference type="GO" id="GO:0005634">
    <property type="term" value="C:nucleus"/>
    <property type="evidence" value="ECO:0007669"/>
    <property type="project" value="TreeGrafter"/>
</dbReference>
<evidence type="ECO:0000256" key="1">
    <source>
        <dbReference type="ARBA" id="ARBA00004245"/>
    </source>
</evidence>
<dbReference type="PRINTS" id="PR00380">
    <property type="entry name" value="KINESINHEAVY"/>
</dbReference>
<dbReference type="InterPro" id="IPR027417">
    <property type="entry name" value="P-loop_NTPase"/>
</dbReference>
<dbReference type="SUPFAM" id="SSF52540">
    <property type="entry name" value="P-loop containing nucleoside triphosphate hydrolases"/>
    <property type="match status" value="1"/>
</dbReference>
<comment type="similarity">
    <text evidence="7 8">Belongs to the TRAFAC class myosin-kinesin ATPase superfamily. Kinesin family.</text>
</comment>
<evidence type="ECO:0000256" key="4">
    <source>
        <dbReference type="ARBA" id="ARBA00022840"/>
    </source>
</evidence>
<dbReference type="Gene3D" id="3.40.850.10">
    <property type="entry name" value="Kinesin motor domain"/>
    <property type="match status" value="1"/>
</dbReference>
<feature type="domain" description="Kinesin motor" evidence="10">
    <location>
        <begin position="90"/>
        <end position="482"/>
    </location>
</feature>
<name>A0A9P9YN10_9MUSC</name>
<dbReference type="InterPro" id="IPR036961">
    <property type="entry name" value="Kinesin_motor_dom_sf"/>
</dbReference>
<dbReference type="PROSITE" id="PS00411">
    <property type="entry name" value="KINESIN_MOTOR_1"/>
    <property type="match status" value="1"/>
</dbReference>
<keyword evidence="6" id="KW-0206">Cytoskeleton</keyword>
<dbReference type="CDD" id="cd00106">
    <property type="entry name" value="KISc"/>
    <property type="match status" value="1"/>
</dbReference>
<proteinExistence type="inferred from homology"/>
<keyword evidence="2 8" id="KW-0493">Microtubule</keyword>
<dbReference type="GO" id="GO:0005871">
    <property type="term" value="C:kinesin complex"/>
    <property type="evidence" value="ECO:0007669"/>
    <property type="project" value="TreeGrafter"/>
</dbReference>
<sequence>MEDKEVPEVPPQRETRSFLMAREPSVDRRFRPRPNKKMRLFAQIQESEEESSSEYSDTESDYKYQSSEAHTDGGASCATSAADNSSVETGPQVFLRLRPVKDASKAYVVSEDSNVLITSCKVDSTSNNVNRMEKHFGFTTIFDSTVGQRDIYDSCVGPKILEEECVTIMTYGTSGSGKTYTLLGDDVRAGIIPRALENIFTMYKDMIFRAPKLKLINGCIVFLQDDASLKEMQIRKKLLDLCPDISAHYQRLKQVIDGDHAFESKSATDTSVLVWVSFVEIYNELVYDLLAIPPKQDKLGELPRKNLKIVGNKGQVFIKGMSSVFVKSSEEALQLLRLGQQRSTYASTSVNANSSRSHCVFTVDILKYNRSGMTTQSSYKFCDLAGSERVNNTGTTGLRLKEAKNINTSLMVLGRCLNAASTVQKKKNADIIPYRDSKLTMLLQAALLGREKLAMIVTVTPLDKYYEENLNVLNFASIAKNIIFKEPVIKQHRVSYCGFMEFSKMSSFEGGDYVKELEEENVRLQCEVEQLKYEHVLQMQLLEEKLRRELTSTYQEIIENNKKQYEDECGKKLLIAQRESDFMIASQKRRYEEQIEDLKDEIEELKNPRSDTDSSDDANDSKSPIEIIDDDE</sequence>
<dbReference type="OrthoDB" id="123929at2759"/>
<dbReference type="Pfam" id="PF00225">
    <property type="entry name" value="Kinesin"/>
    <property type="match status" value="1"/>
</dbReference>
<evidence type="ECO:0000256" key="3">
    <source>
        <dbReference type="ARBA" id="ARBA00022741"/>
    </source>
</evidence>
<comment type="subcellular location">
    <subcellularLocation>
        <location evidence="1">Cytoplasm</location>
        <location evidence="1">Cytoskeleton</location>
    </subcellularLocation>
</comment>
<dbReference type="InterPro" id="IPR019821">
    <property type="entry name" value="Kinesin_motor_CS"/>
</dbReference>
<gene>
    <name evidence="11" type="ORF">M5D96_007351</name>
</gene>
<evidence type="ECO:0000256" key="8">
    <source>
        <dbReference type="RuleBase" id="RU000394"/>
    </source>
</evidence>
<keyword evidence="5 7" id="KW-0505">Motor protein</keyword>
<dbReference type="PROSITE" id="PS50067">
    <property type="entry name" value="KINESIN_MOTOR_2"/>
    <property type="match status" value="1"/>
</dbReference>
<feature type="compositionally biased region" description="Basic residues" evidence="9">
    <location>
        <begin position="30"/>
        <end position="39"/>
    </location>
</feature>
<evidence type="ECO:0000256" key="6">
    <source>
        <dbReference type="ARBA" id="ARBA00023212"/>
    </source>
</evidence>
<evidence type="ECO:0000256" key="9">
    <source>
        <dbReference type="SAM" id="MobiDB-lite"/>
    </source>
</evidence>
<feature type="region of interest" description="Disordered" evidence="9">
    <location>
        <begin position="599"/>
        <end position="632"/>
    </location>
</feature>
<keyword evidence="3 7" id="KW-0547">Nucleotide-binding</keyword>
<keyword evidence="6" id="KW-0963">Cytoplasm</keyword>
<dbReference type="InterPro" id="IPR001752">
    <property type="entry name" value="Kinesin_motor_dom"/>
</dbReference>
<feature type="compositionally biased region" description="Basic and acidic residues" evidence="9">
    <location>
        <begin position="1"/>
        <end position="16"/>
    </location>
</feature>
<dbReference type="Proteomes" id="UP001059596">
    <property type="component" value="Unassembled WGS sequence"/>
</dbReference>
<dbReference type="AlphaFoldDB" id="A0A9P9YN10"/>
<dbReference type="GO" id="GO:0016887">
    <property type="term" value="F:ATP hydrolysis activity"/>
    <property type="evidence" value="ECO:0007669"/>
    <property type="project" value="TreeGrafter"/>
</dbReference>
<dbReference type="PANTHER" id="PTHR24115">
    <property type="entry name" value="KINESIN-RELATED"/>
    <property type="match status" value="1"/>
</dbReference>
<accession>A0A9P9YN10</accession>
<evidence type="ECO:0000256" key="5">
    <source>
        <dbReference type="ARBA" id="ARBA00023175"/>
    </source>
</evidence>
<dbReference type="EMBL" id="JAMKOV010000005">
    <property type="protein sequence ID" value="KAI8039926.1"/>
    <property type="molecule type" value="Genomic_DNA"/>
</dbReference>
<dbReference type="GO" id="GO:0005874">
    <property type="term" value="C:microtubule"/>
    <property type="evidence" value="ECO:0007669"/>
    <property type="project" value="UniProtKB-KW"/>
</dbReference>
<keyword evidence="4 7" id="KW-0067">ATP-binding</keyword>
<comment type="caution">
    <text evidence="11">The sequence shown here is derived from an EMBL/GenBank/DDBJ whole genome shotgun (WGS) entry which is preliminary data.</text>
</comment>
<dbReference type="GO" id="GO:0003777">
    <property type="term" value="F:microtubule motor activity"/>
    <property type="evidence" value="ECO:0007669"/>
    <property type="project" value="InterPro"/>
</dbReference>
<dbReference type="InterPro" id="IPR027640">
    <property type="entry name" value="Kinesin-like_fam"/>
</dbReference>
<evidence type="ECO:0000256" key="2">
    <source>
        <dbReference type="ARBA" id="ARBA00022701"/>
    </source>
</evidence>
<feature type="compositionally biased region" description="Polar residues" evidence="9">
    <location>
        <begin position="77"/>
        <end position="89"/>
    </location>
</feature>
<feature type="binding site" evidence="7">
    <location>
        <begin position="172"/>
        <end position="179"/>
    </location>
    <ligand>
        <name>ATP</name>
        <dbReference type="ChEBI" id="CHEBI:30616"/>
    </ligand>
</feature>
<evidence type="ECO:0000256" key="7">
    <source>
        <dbReference type="PROSITE-ProRule" id="PRU00283"/>
    </source>
</evidence>
<feature type="compositionally biased region" description="Acidic residues" evidence="9">
    <location>
        <begin position="46"/>
        <end position="59"/>
    </location>
</feature>
<reference evidence="11" key="1">
    <citation type="journal article" date="2023" name="Genome Biol. Evol.">
        <title>Long-read-based Genome Assembly of Drosophila gunungcola Reveals Fewer Chemosensory Genes in Flower-breeding Species.</title>
        <authorList>
            <person name="Negi A."/>
            <person name="Liao B.Y."/>
            <person name="Yeh S.D."/>
        </authorList>
    </citation>
    <scope>NUCLEOTIDE SEQUENCE</scope>
    <source>
        <strain evidence="11">Sukarami</strain>
    </source>
</reference>
<dbReference type="GO" id="GO:0005524">
    <property type="term" value="F:ATP binding"/>
    <property type="evidence" value="ECO:0007669"/>
    <property type="project" value="UniProtKB-UniRule"/>
</dbReference>
<evidence type="ECO:0000313" key="11">
    <source>
        <dbReference type="EMBL" id="KAI8039926.1"/>
    </source>
</evidence>
<dbReference type="SMART" id="SM00129">
    <property type="entry name" value="KISc"/>
    <property type="match status" value="1"/>
</dbReference>
<keyword evidence="12" id="KW-1185">Reference proteome</keyword>
<evidence type="ECO:0000259" key="10">
    <source>
        <dbReference type="PROSITE" id="PS50067"/>
    </source>
</evidence>
<dbReference type="GO" id="GO:0007018">
    <property type="term" value="P:microtubule-based movement"/>
    <property type="evidence" value="ECO:0007669"/>
    <property type="project" value="InterPro"/>
</dbReference>
<feature type="region of interest" description="Disordered" evidence="9">
    <location>
        <begin position="1"/>
        <end position="89"/>
    </location>
</feature>
<organism evidence="11 12">
    <name type="scientific">Drosophila gunungcola</name>
    <name type="common">fruit fly</name>
    <dbReference type="NCBI Taxonomy" id="103775"/>
    <lineage>
        <taxon>Eukaryota</taxon>
        <taxon>Metazoa</taxon>
        <taxon>Ecdysozoa</taxon>
        <taxon>Arthropoda</taxon>
        <taxon>Hexapoda</taxon>
        <taxon>Insecta</taxon>
        <taxon>Pterygota</taxon>
        <taxon>Neoptera</taxon>
        <taxon>Endopterygota</taxon>
        <taxon>Diptera</taxon>
        <taxon>Brachycera</taxon>
        <taxon>Muscomorpha</taxon>
        <taxon>Ephydroidea</taxon>
        <taxon>Drosophilidae</taxon>
        <taxon>Drosophila</taxon>
        <taxon>Sophophora</taxon>
    </lineage>
</organism>
<evidence type="ECO:0000313" key="12">
    <source>
        <dbReference type="Proteomes" id="UP001059596"/>
    </source>
</evidence>
<dbReference type="GO" id="GO:0008017">
    <property type="term" value="F:microtubule binding"/>
    <property type="evidence" value="ECO:0007669"/>
    <property type="project" value="InterPro"/>
</dbReference>
<dbReference type="PANTHER" id="PTHR24115:SF1008">
    <property type="entry name" value="KINESIN-LIKE PROTEIN SUBITO"/>
    <property type="match status" value="1"/>
</dbReference>
<protein>
    <recommendedName>
        <fullName evidence="8">Kinesin-like protein</fullName>
    </recommendedName>
</protein>